<comment type="function">
    <text evidence="10 11">Phosphorylation of dTMP to form dTDP in both de novo and salvage pathways of dTTP synthesis.</text>
</comment>
<dbReference type="EMBL" id="CP019699">
    <property type="protein sequence ID" value="AQS54443.1"/>
    <property type="molecule type" value="Genomic_DNA"/>
</dbReference>
<dbReference type="InterPro" id="IPR018094">
    <property type="entry name" value="Thymidylate_kinase"/>
</dbReference>
<keyword evidence="6 11" id="KW-0547">Nucleotide-binding</keyword>
<dbReference type="GO" id="GO:0006227">
    <property type="term" value="P:dUDP biosynthetic process"/>
    <property type="evidence" value="ECO:0007669"/>
    <property type="project" value="TreeGrafter"/>
</dbReference>
<evidence type="ECO:0000256" key="5">
    <source>
        <dbReference type="ARBA" id="ARBA00022727"/>
    </source>
</evidence>
<dbReference type="CDD" id="cd01672">
    <property type="entry name" value="TMPK"/>
    <property type="match status" value="1"/>
</dbReference>
<evidence type="ECO:0000256" key="9">
    <source>
        <dbReference type="ARBA" id="ARBA00048743"/>
    </source>
</evidence>
<evidence type="ECO:0000313" key="13">
    <source>
        <dbReference type="EMBL" id="AQS54443.1"/>
    </source>
</evidence>
<sequence length="212" mass="23640">MSGLFITFEGPDGAGKTTQLNRVAEWLEQQGFAFVRTREPGGTKISDSIRTLLLNPENSEMANETEVLLYAASRAQLVSEVILPALEDGKIVLCDRYVDASLAYQGYGLAYPVQQIAAINRFATTGVQPDRTYLLDIPVEIGLRRVFQKRGSAPDRIERKDITYHKSVRKGFLTLAKKEPERFCLIDARQGEDAVFSVIQSDLKRHFSLGGN</sequence>
<name>A0A1U9K328_9BACL</name>
<comment type="similarity">
    <text evidence="1 11">Belongs to the thymidylate kinase family.</text>
</comment>
<dbReference type="GO" id="GO:0006235">
    <property type="term" value="P:dTTP biosynthetic process"/>
    <property type="evidence" value="ECO:0007669"/>
    <property type="project" value="UniProtKB-UniRule"/>
</dbReference>
<evidence type="ECO:0000259" key="12">
    <source>
        <dbReference type="Pfam" id="PF02223"/>
    </source>
</evidence>
<reference evidence="13 14" key="1">
    <citation type="journal article" date="2015" name="Int. J. Syst. Evol. Microbiol.">
        <title>Novibacillus thermophilus gen. nov., sp. nov., a Gram-staining-negative and moderately thermophilic member of the family Thermoactinomycetaceae.</title>
        <authorList>
            <person name="Yang G."/>
            <person name="Chen J."/>
            <person name="Zhou S."/>
        </authorList>
    </citation>
    <scope>NUCLEOTIDE SEQUENCE [LARGE SCALE GENOMIC DNA]</scope>
    <source>
        <strain evidence="13 14">SG-1</strain>
    </source>
</reference>
<feature type="domain" description="Thymidylate kinase-like" evidence="12">
    <location>
        <begin position="8"/>
        <end position="197"/>
    </location>
</feature>
<dbReference type="PANTHER" id="PTHR10344">
    <property type="entry name" value="THYMIDYLATE KINASE"/>
    <property type="match status" value="1"/>
</dbReference>
<organism evidence="13 14">
    <name type="scientific">Novibacillus thermophilus</name>
    <dbReference type="NCBI Taxonomy" id="1471761"/>
    <lineage>
        <taxon>Bacteria</taxon>
        <taxon>Bacillati</taxon>
        <taxon>Bacillota</taxon>
        <taxon>Bacilli</taxon>
        <taxon>Bacillales</taxon>
        <taxon>Thermoactinomycetaceae</taxon>
        <taxon>Novibacillus</taxon>
    </lineage>
</organism>
<dbReference type="STRING" id="1471761.B0W44_00160"/>
<keyword evidence="14" id="KW-1185">Reference proteome</keyword>
<keyword evidence="8 11" id="KW-0067">ATP-binding</keyword>
<dbReference type="GO" id="GO:0005524">
    <property type="term" value="F:ATP binding"/>
    <property type="evidence" value="ECO:0007669"/>
    <property type="project" value="UniProtKB-UniRule"/>
</dbReference>
<dbReference type="FunFam" id="3.40.50.300:FF:000225">
    <property type="entry name" value="Thymidylate kinase"/>
    <property type="match status" value="1"/>
</dbReference>
<evidence type="ECO:0000313" key="14">
    <source>
        <dbReference type="Proteomes" id="UP000188603"/>
    </source>
</evidence>
<evidence type="ECO:0000256" key="1">
    <source>
        <dbReference type="ARBA" id="ARBA00009776"/>
    </source>
</evidence>
<dbReference type="InterPro" id="IPR027417">
    <property type="entry name" value="P-loop_NTPase"/>
</dbReference>
<dbReference type="NCBIfam" id="TIGR00041">
    <property type="entry name" value="DTMP_kinase"/>
    <property type="match status" value="1"/>
</dbReference>
<comment type="catalytic activity">
    <reaction evidence="9 11">
        <text>dTMP + ATP = dTDP + ADP</text>
        <dbReference type="Rhea" id="RHEA:13517"/>
        <dbReference type="ChEBI" id="CHEBI:30616"/>
        <dbReference type="ChEBI" id="CHEBI:58369"/>
        <dbReference type="ChEBI" id="CHEBI:63528"/>
        <dbReference type="ChEBI" id="CHEBI:456216"/>
        <dbReference type="EC" id="2.7.4.9"/>
    </reaction>
</comment>
<dbReference type="KEGG" id="ntr:B0W44_00160"/>
<evidence type="ECO:0000256" key="3">
    <source>
        <dbReference type="ARBA" id="ARBA00017144"/>
    </source>
</evidence>
<dbReference type="EC" id="2.7.4.9" evidence="2 11"/>
<dbReference type="GO" id="GO:0006233">
    <property type="term" value="P:dTDP biosynthetic process"/>
    <property type="evidence" value="ECO:0007669"/>
    <property type="project" value="InterPro"/>
</dbReference>
<evidence type="ECO:0000256" key="6">
    <source>
        <dbReference type="ARBA" id="ARBA00022741"/>
    </source>
</evidence>
<gene>
    <name evidence="11" type="primary">tmk</name>
    <name evidence="13" type="ORF">B0W44_00160</name>
</gene>
<dbReference type="HAMAP" id="MF_00165">
    <property type="entry name" value="Thymidylate_kinase"/>
    <property type="match status" value="1"/>
</dbReference>
<dbReference type="InterPro" id="IPR039430">
    <property type="entry name" value="Thymidylate_kin-like_dom"/>
</dbReference>
<dbReference type="RefSeq" id="WP_077718258.1">
    <property type="nucleotide sequence ID" value="NZ_CP019699.1"/>
</dbReference>
<dbReference type="GO" id="GO:0004798">
    <property type="term" value="F:dTMP kinase activity"/>
    <property type="evidence" value="ECO:0007669"/>
    <property type="project" value="UniProtKB-UniRule"/>
</dbReference>
<dbReference type="OrthoDB" id="9774907at2"/>
<proteinExistence type="inferred from homology"/>
<evidence type="ECO:0000256" key="4">
    <source>
        <dbReference type="ARBA" id="ARBA00022679"/>
    </source>
</evidence>
<dbReference type="SUPFAM" id="SSF52540">
    <property type="entry name" value="P-loop containing nucleoside triphosphate hydrolases"/>
    <property type="match status" value="1"/>
</dbReference>
<dbReference type="PANTHER" id="PTHR10344:SF4">
    <property type="entry name" value="UMP-CMP KINASE 2, MITOCHONDRIAL"/>
    <property type="match status" value="1"/>
</dbReference>
<evidence type="ECO:0000256" key="7">
    <source>
        <dbReference type="ARBA" id="ARBA00022777"/>
    </source>
</evidence>
<evidence type="ECO:0000256" key="10">
    <source>
        <dbReference type="ARBA" id="ARBA00057735"/>
    </source>
</evidence>
<evidence type="ECO:0000256" key="2">
    <source>
        <dbReference type="ARBA" id="ARBA00012980"/>
    </source>
</evidence>
<protein>
    <recommendedName>
        <fullName evidence="3 11">Thymidylate kinase</fullName>
        <ecNumber evidence="2 11">2.7.4.9</ecNumber>
    </recommendedName>
    <alternativeName>
        <fullName evidence="11">dTMP kinase</fullName>
    </alternativeName>
</protein>
<evidence type="ECO:0000256" key="8">
    <source>
        <dbReference type="ARBA" id="ARBA00022840"/>
    </source>
</evidence>
<dbReference type="AlphaFoldDB" id="A0A1U9K328"/>
<dbReference type="GO" id="GO:0005829">
    <property type="term" value="C:cytosol"/>
    <property type="evidence" value="ECO:0007669"/>
    <property type="project" value="TreeGrafter"/>
</dbReference>
<keyword evidence="5 11" id="KW-0545">Nucleotide biosynthesis</keyword>
<dbReference type="Proteomes" id="UP000188603">
    <property type="component" value="Chromosome"/>
</dbReference>
<evidence type="ECO:0000256" key="11">
    <source>
        <dbReference type="HAMAP-Rule" id="MF_00165"/>
    </source>
</evidence>
<keyword evidence="7 11" id="KW-0418">Kinase</keyword>
<dbReference type="Gene3D" id="3.40.50.300">
    <property type="entry name" value="P-loop containing nucleotide triphosphate hydrolases"/>
    <property type="match status" value="1"/>
</dbReference>
<keyword evidence="4 11" id="KW-0808">Transferase</keyword>
<dbReference type="Pfam" id="PF02223">
    <property type="entry name" value="Thymidylate_kin"/>
    <property type="match status" value="1"/>
</dbReference>
<feature type="binding site" evidence="11">
    <location>
        <begin position="10"/>
        <end position="17"/>
    </location>
    <ligand>
        <name>ATP</name>
        <dbReference type="ChEBI" id="CHEBI:30616"/>
    </ligand>
</feature>
<accession>A0A1U9K328</accession>